<dbReference type="AlphaFoldDB" id="A0A6N8HHZ4"/>
<name>A0A6N8HHZ4_9FLAO</name>
<feature type="transmembrane region" description="Helical" evidence="1">
    <location>
        <begin position="57"/>
        <end position="74"/>
    </location>
</feature>
<keyword evidence="1" id="KW-1133">Transmembrane helix</keyword>
<comment type="caution">
    <text evidence="2">The sequence shown here is derived from an EMBL/GenBank/DDBJ whole genome shotgun (WGS) entry which is preliminary data.</text>
</comment>
<feature type="transmembrane region" description="Helical" evidence="1">
    <location>
        <begin position="81"/>
        <end position="102"/>
    </location>
</feature>
<keyword evidence="1" id="KW-0472">Membrane</keyword>
<dbReference type="EMBL" id="WOWP01000062">
    <property type="protein sequence ID" value="MUV05365.1"/>
    <property type="molecule type" value="Genomic_DNA"/>
</dbReference>
<keyword evidence="3" id="KW-1185">Reference proteome</keyword>
<gene>
    <name evidence="2" type="ORF">GN157_16745</name>
</gene>
<dbReference type="RefSeq" id="WP_157484623.1">
    <property type="nucleotide sequence ID" value="NZ_JAZDQD010000002.1"/>
</dbReference>
<evidence type="ECO:0008006" key="4">
    <source>
        <dbReference type="Google" id="ProtNLM"/>
    </source>
</evidence>
<dbReference type="Proteomes" id="UP000433945">
    <property type="component" value="Unassembled WGS sequence"/>
</dbReference>
<organism evidence="2 3">
    <name type="scientific">Flavobacterium rakeshii</name>
    <dbReference type="NCBI Taxonomy" id="1038845"/>
    <lineage>
        <taxon>Bacteria</taxon>
        <taxon>Pseudomonadati</taxon>
        <taxon>Bacteroidota</taxon>
        <taxon>Flavobacteriia</taxon>
        <taxon>Flavobacteriales</taxon>
        <taxon>Flavobacteriaceae</taxon>
        <taxon>Flavobacterium</taxon>
    </lineage>
</organism>
<dbReference type="OrthoDB" id="1362130at2"/>
<evidence type="ECO:0000256" key="1">
    <source>
        <dbReference type="SAM" id="Phobius"/>
    </source>
</evidence>
<evidence type="ECO:0000313" key="3">
    <source>
        <dbReference type="Proteomes" id="UP000433945"/>
    </source>
</evidence>
<accession>A0A6N8HHZ4</accession>
<evidence type="ECO:0000313" key="2">
    <source>
        <dbReference type="EMBL" id="MUV05365.1"/>
    </source>
</evidence>
<sequence>MSNNTKRFLTFIALLCIIFVLADIFLWVNVANTYETEPEMCSAYMRYYPDTIRNTQGLVLFPMILLIFASLYFIRSARTNFAKIVGATFAVLLAIFLLWKMFSFY</sequence>
<proteinExistence type="predicted"/>
<keyword evidence="1" id="KW-0812">Transmembrane</keyword>
<protein>
    <recommendedName>
        <fullName evidence="4">DUF2645 family protein</fullName>
    </recommendedName>
</protein>
<reference evidence="2 3" key="1">
    <citation type="submission" date="2019-12" db="EMBL/GenBank/DDBJ databases">
        <authorList>
            <person name="Sun J.-Q."/>
        </authorList>
    </citation>
    <scope>NUCLEOTIDE SEQUENCE [LARGE SCALE GENOMIC DNA]</scope>
    <source>
        <strain evidence="2 3">JCM 17928</strain>
    </source>
</reference>